<evidence type="ECO:0000313" key="1">
    <source>
        <dbReference type="EMBL" id="QDP44197.1"/>
    </source>
</evidence>
<dbReference type="EMBL" id="MN062704">
    <property type="protein sequence ID" value="QDP44197.1"/>
    <property type="molecule type" value="Genomic_DNA"/>
</dbReference>
<name>A0A516KR77_9CAUD</name>
<dbReference type="GeneID" id="65121681"/>
<dbReference type="Proteomes" id="UP000317704">
    <property type="component" value="Segment"/>
</dbReference>
<organism evidence="1 2">
    <name type="scientific">Gordonia phage JuJu</name>
    <dbReference type="NCBI Taxonomy" id="2590929"/>
    <lineage>
        <taxon>Viruses</taxon>
        <taxon>Duplodnaviria</taxon>
        <taxon>Heunggongvirae</taxon>
        <taxon>Uroviricota</taxon>
        <taxon>Caudoviricetes</taxon>
        <taxon>Jujuvirus</taxon>
        <taxon>Jujuvirus juju</taxon>
    </lineage>
</organism>
<keyword evidence="2" id="KW-1185">Reference proteome</keyword>
<dbReference type="KEGG" id="vg:65121681"/>
<proteinExistence type="predicted"/>
<reference evidence="1 2" key="1">
    <citation type="submission" date="2019-06" db="EMBL/GenBank/DDBJ databases">
        <authorList>
            <person name="English H.B."/>
            <person name="Fox B.C."/>
            <person name="Houston B.M."/>
            <person name="Koller H.E."/>
            <person name="Salsman M.A."/>
            <person name="Teasley B.R."/>
            <person name="Vandoros E."/>
            <person name="Korey C.A."/>
            <person name="Tolsma S."/>
            <person name="Caruso S.M."/>
            <person name="Garlena R.A."/>
            <person name="Russell D.A."/>
            <person name="Pope W.H."/>
            <person name="Jacobs-Se D."/>
            <person name="Hatfull G.F."/>
        </authorList>
    </citation>
    <scope>NUCLEOTIDE SEQUENCE [LARGE SCALE GENOMIC DNA]</scope>
</reference>
<accession>A0A516KR77</accession>
<sequence length="96" mass="10219">MSTEKRSKVVAVDTSDSADTPIEWRIHVMRHPDGFGRLPAGGPSAEDVPTDALRALLAFAVKGLALSGVGEAAQIVRDEFAQHQPDDVTDAKVVEP</sequence>
<evidence type="ECO:0000313" key="2">
    <source>
        <dbReference type="Proteomes" id="UP000317704"/>
    </source>
</evidence>
<protein>
    <submittedName>
        <fullName evidence="1">Uncharacterized protein</fullName>
    </submittedName>
</protein>
<dbReference type="RefSeq" id="YP_010103782.1">
    <property type="nucleotide sequence ID" value="NC_055811.1"/>
</dbReference>
<gene>
    <name evidence="1" type="primary">81</name>
    <name evidence="1" type="ORF">SEA_JUJU_81</name>
</gene>